<protein>
    <submittedName>
        <fullName evidence="1">Uncharacterized protein</fullName>
    </submittedName>
</protein>
<evidence type="ECO:0000313" key="1">
    <source>
        <dbReference type="EMBL" id="KAJ1149932.1"/>
    </source>
</evidence>
<gene>
    <name evidence="1" type="ORF">NDU88_002730</name>
</gene>
<comment type="caution">
    <text evidence="1">The sequence shown here is derived from an EMBL/GenBank/DDBJ whole genome shotgun (WGS) entry which is preliminary data.</text>
</comment>
<evidence type="ECO:0000313" key="2">
    <source>
        <dbReference type="Proteomes" id="UP001066276"/>
    </source>
</evidence>
<organism evidence="1 2">
    <name type="scientific">Pleurodeles waltl</name>
    <name type="common">Iberian ribbed newt</name>
    <dbReference type="NCBI Taxonomy" id="8319"/>
    <lineage>
        <taxon>Eukaryota</taxon>
        <taxon>Metazoa</taxon>
        <taxon>Chordata</taxon>
        <taxon>Craniata</taxon>
        <taxon>Vertebrata</taxon>
        <taxon>Euteleostomi</taxon>
        <taxon>Amphibia</taxon>
        <taxon>Batrachia</taxon>
        <taxon>Caudata</taxon>
        <taxon>Salamandroidea</taxon>
        <taxon>Salamandridae</taxon>
        <taxon>Pleurodelinae</taxon>
        <taxon>Pleurodeles</taxon>
    </lineage>
</organism>
<name>A0AAV7RDL1_PLEWA</name>
<proteinExistence type="predicted"/>
<keyword evidence="2" id="KW-1185">Reference proteome</keyword>
<dbReference type="EMBL" id="JANPWB010000009">
    <property type="protein sequence ID" value="KAJ1149932.1"/>
    <property type="molecule type" value="Genomic_DNA"/>
</dbReference>
<dbReference type="AlphaFoldDB" id="A0AAV7RDL1"/>
<reference evidence="1" key="1">
    <citation type="journal article" date="2022" name="bioRxiv">
        <title>Sequencing and chromosome-scale assembly of the giantPleurodeles waltlgenome.</title>
        <authorList>
            <person name="Brown T."/>
            <person name="Elewa A."/>
            <person name="Iarovenko S."/>
            <person name="Subramanian E."/>
            <person name="Araus A.J."/>
            <person name="Petzold A."/>
            <person name="Susuki M."/>
            <person name="Suzuki K.-i.T."/>
            <person name="Hayashi T."/>
            <person name="Toyoda A."/>
            <person name="Oliveira C."/>
            <person name="Osipova E."/>
            <person name="Leigh N.D."/>
            <person name="Simon A."/>
            <person name="Yun M.H."/>
        </authorList>
    </citation>
    <scope>NUCLEOTIDE SEQUENCE</scope>
    <source>
        <strain evidence="1">20211129_DDA</strain>
        <tissue evidence="1">Liver</tissue>
    </source>
</reference>
<dbReference type="Proteomes" id="UP001066276">
    <property type="component" value="Chromosome 5"/>
</dbReference>
<sequence>MPSPLSSVRPKQRVPRIAGGRDALCSARAFGSAPFLVQWFLGRRPRNQRDGGGSGRRAEGVAWGTWLAPDPRDARGALCRCAIALGDARALWDLKNCGGRSRDRAERWNSLWAPRNQWDGGGSGRRAEGVAWGTWLAPDPRDARGALCRCAIALGDARALWDLKNCGSRSRDRAERRNSLWAVSGELPL</sequence>
<accession>A0AAV7RDL1</accession>